<evidence type="ECO:0000259" key="3">
    <source>
        <dbReference type="Pfam" id="PF21722"/>
    </source>
</evidence>
<gene>
    <name evidence="4" type="ORF">A3D47_01970</name>
</gene>
<dbReference type="Pfam" id="PF07963">
    <property type="entry name" value="N_methyl"/>
    <property type="match status" value="1"/>
</dbReference>
<feature type="region of interest" description="Disordered" evidence="1">
    <location>
        <begin position="512"/>
        <end position="572"/>
    </location>
</feature>
<keyword evidence="2" id="KW-0472">Membrane</keyword>
<dbReference type="InterPro" id="IPR049304">
    <property type="entry name" value="Gly_rich_dom"/>
</dbReference>
<evidence type="ECO:0000313" key="5">
    <source>
        <dbReference type="Proteomes" id="UP000178651"/>
    </source>
</evidence>
<evidence type="ECO:0000313" key="4">
    <source>
        <dbReference type="EMBL" id="OGY57853.1"/>
    </source>
</evidence>
<evidence type="ECO:0000256" key="2">
    <source>
        <dbReference type="SAM" id="Phobius"/>
    </source>
</evidence>
<feature type="compositionally biased region" description="Gly residues" evidence="1">
    <location>
        <begin position="561"/>
        <end position="570"/>
    </location>
</feature>
<name>A0A1G1YZP3_9BACT</name>
<dbReference type="EMBL" id="MHIU01000022">
    <property type="protein sequence ID" value="OGY57853.1"/>
    <property type="molecule type" value="Genomic_DNA"/>
</dbReference>
<protein>
    <recommendedName>
        <fullName evidence="3">Glycine-rich domain-containing protein</fullName>
    </recommendedName>
</protein>
<proteinExistence type="predicted"/>
<reference evidence="4 5" key="1">
    <citation type="journal article" date="2016" name="Nat. Commun.">
        <title>Thousands of microbial genomes shed light on interconnected biogeochemical processes in an aquifer system.</title>
        <authorList>
            <person name="Anantharaman K."/>
            <person name="Brown C.T."/>
            <person name="Hug L.A."/>
            <person name="Sharon I."/>
            <person name="Castelle C.J."/>
            <person name="Probst A.J."/>
            <person name="Thomas B.C."/>
            <person name="Singh A."/>
            <person name="Wilkins M.J."/>
            <person name="Karaoz U."/>
            <person name="Brodie E.L."/>
            <person name="Williams K.H."/>
            <person name="Hubbard S.S."/>
            <person name="Banfield J.F."/>
        </authorList>
    </citation>
    <scope>NUCLEOTIDE SEQUENCE [LARGE SCALE GENOMIC DNA]</scope>
</reference>
<sequence>MVNSKSFRKGFTLIELLIYVSIFVVVAGLLTSILVITSRVENNEIVSTQVGQELNLVLNTVQGLVRSASLVECANSGPADSNCLSSTGPNLKLRLENSTLDPTCVYLENGIVKLAQGSDPASKQNCNTAVATNLTTTKVTANSLTFTKFDVPGGHATVQVDAQFTYNSTNPQLQISKTLRSAVGRVSAATFDSDLLPDATNQRSIGTIVGASKKWKDIFLSGILGLGTYTDATEPVSTTAGTLYYNTTKNTVRVYDGAAWKNVSLWDPDINNLYYTAGKVGIGTSSISNVWNPKFQTSGGHIRIESPDMMLVFRESDQTPPVGGWAFISDSGTLRLWEDDSVVGQEFSAVRVPLEVRGANDNLILLKTGGNIGVGPAYYNDAVNPASRLTVDGTIESTGFKLTTAPGAGLVLTSNASGVGTWQAIVGGGSLPNIQTFTASGAWTKPAGLRYVVIELVGGGGGGGSGAGTDGAGAGGGGGGYSRKIIAAASLGATETVTIGAGGAGGDVTFPGSGGGTGGTTSFGLHTSATGGAGGEKGTQGAVPTGGSGGVGSSGDLNIKGQGGGAGSGDAGSSSILVGSGAGGSSYLGGGGRGGSNNETGGAYGGGGSGSFSTSGAAGAAGVVVVTVFY</sequence>
<evidence type="ECO:0000256" key="1">
    <source>
        <dbReference type="SAM" id="MobiDB-lite"/>
    </source>
</evidence>
<comment type="caution">
    <text evidence="4">The sequence shown here is derived from an EMBL/GenBank/DDBJ whole genome shotgun (WGS) entry which is preliminary data.</text>
</comment>
<feature type="compositionally biased region" description="Gly residues" evidence="1">
    <location>
        <begin position="512"/>
        <end position="521"/>
    </location>
</feature>
<feature type="domain" description="Glycine-rich" evidence="3">
    <location>
        <begin position="442"/>
        <end position="627"/>
    </location>
</feature>
<keyword evidence="2" id="KW-0812">Transmembrane</keyword>
<keyword evidence="2" id="KW-1133">Transmembrane helix</keyword>
<dbReference type="AlphaFoldDB" id="A0A1G1YZP3"/>
<accession>A0A1G1YZP3</accession>
<feature type="transmembrane region" description="Helical" evidence="2">
    <location>
        <begin position="12"/>
        <end position="36"/>
    </location>
</feature>
<feature type="compositionally biased region" description="Gly residues" evidence="1">
    <location>
        <begin position="531"/>
        <end position="553"/>
    </location>
</feature>
<dbReference type="InterPro" id="IPR012902">
    <property type="entry name" value="N_methyl_site"/>
</dbReference>
<organism evidence="4 5">
    <name type="scientific">Candidatus Colwellbacteria bacterium RIFCSPHIGHO2_02_FULL_43_15</name>
    <dbReference type="NCBI Taxonomy" id="1797686"/>
    <lineage>
        <taxon>Bacteria</taxon>
        <taxon>Candidatus Colwelliibacteriota</taxon>
    </lineage>
</organism>
<dbReference type="NCBIfam" id="TIGR02532">
    <property type="entry name" value="IV_pilin_GFxxxE"/>
    <property type="match status" value="1"/>
</dbReference>
<dbReference type="Pfam" id="PF21722">
    <property type="entry name" value="Gly_rich_2"/>
    <property type="match status" value="1"/>
</dbReference>
<dbReference type="Proteomes" id="UP000178651">
    <property type="component" value="Unassembled WGS sequence"/>
</dbReference>